<protein>
    <submittedName>
        <fullName evidence="1">Uncharacterized protein</fullName>
    </submittedName>
</protein>
<reference evidence="2" key="1">
    <citation type="journal article" date="2024" name="Proc. Natl. Acad. Sci. U.S.A.">
        <title>Extraordinary preservation of gene collinearity over three hundred million years revealed in homosporous lycophytes.</title>
        <authorList>
            <person name="Li C."/>
            <person name="Wickell D."/>
            <person name="Kuo L.Y."/>
            <person name="Chen X."/>
            <person name="Nie B."/>
            <person name="Liao X."/>
            <person name="Peng D."/>
            <person name="Ji J."/>
            <person name="Jenkins J."/>
            <person name="Williams M."/>
            <person name="Shu S."/>
            <person name="Plott C."/>
            <person name="Barry K."/>
            <person name="Rajasekar S."/>
            <person name="Grimwood J."/>
            <person name="Han X."/>
            <person name="Sun S."/>
            <person name="Hou Z."/>
            <person name="He W."/>
            <person name="Dai G."/>
            <person name="Sun C."/>
            <person name="Schmutz J."/>
            <person name="Leebens-Mack J.H."/>
            <person name="Li F.W."/>
            <person name="Wang L."/>
        </authorList>
    </citation>
    <scope>NUCLEOTIDE SEQUENCE [LARGE SCALE GENOMIC DNA]</scope>
    <source>
        <strain evidence="2">cv. PW_Plant_1</strain>
    </source>
</reference>
<evidence type="ECO:0000313" key="2">
    <source>
        <dbReference type="Proteomes" id="UP001162992"/>
    </source>
</evidence>
<accession>A0ACC2AJ52</accession>
<proteinExistence type="predicted"/>
<evidence type="ECO:0000313" key="1">
    <source>
        <dbReference type="EMBL" id="KAJ7517516.1"/>
    </source>
</evidence>
<gene>
    <name evidence="1" type="ORF">O6H91_21G027200</name>
</gene>
<dbReference type="Proteomes" id="UP001162992">
    <property type="component" value="Chromosome 21"/>
</dbReference>
<sequence>MVMTILGSLPPSYDYYTSIVSSLVSGLSVTSVSALLIQEEPRRGKSKDVVPIEAALFTKDKSKQKFKGKSTNSNDRAKAKNIKEKCTYCHKLGHVVTNC</sequence>
<keyword evidence="2" id="KW-1185">Reference proteome</keyword>
<comment type="caution">
    <text evidence="1">The sequence shown here is derived from an EMBL/GenBank/DDBJ whole genome shotgun (WGS) entry which is preliminary data.</text>
</comment>
<dbReference type="EMBL" id="CM055112">
    <property type="protein sequence ID" value="KAJ7517516.1"/>
    <property type="molecule type" value="Genomic_DNA"/>
</dbReference>
<organism evidence="1 2">
    <name type="scientific">Diphasiastrum complanatum</name>
    <name type="common">Issler's clubmoss</name>
    <name type="synonym">Lycopodium complanatum</name>
    <dbReference type="NCBI Taxonomy" id="34168"/>
    <lineage>
        <taxon>Eukaryota</taxon>
        <taxon>Viridiplantae</taxon>
        <taxon>Streptophyta</taxon>
        <taxon>Embryophyta</taxon>
        <taxon>Tracheophyta</taxon>
        <taxon>Lycopodiopsida</taxon>
        <taxon>Lycopodiales</taxon>
        <taxon>Lycopodiaceae</taxon>
        <taxon>Lycopodioideae</taxon>
        <taxon>Diphasiastrum</taxon>
    </lineage>
</organism>
<name>A0ACC2AJ52_DIPCM</name>